<dbReference type="SUPFAM" id="SSF47203">
    <property type="entry name" value="Acyl-CoA dehydrogenase C-terminal domain-like"/>
    <property type="match status" value="1"/>
</dbReference>
<evidence type="ECO:0000256" key="5">
    <source>
        <dbReference type="RuleBase" id="RU362125"/>
    </source>
</evidence>
<dbReference type="PROSITE" id="PS00073">
    <property type="entry name" value="ACYL_COA_DH_2"/>
    <property type="match status" value="1"/>
</dbReference>
<dbReference type="PANTHER" id="PTHR42707:SF2">
    <property type="entry name" value="ACD11 DEHYDROGENASE"/>
    <property type="match status" value="1"/>
</dbReference>
<dbReference type="PANTHER" id="PTHR42707">
    <property type="entry name" value="ACYL-COA DEHYDROGENASE"/>
    <property type="match status" value="1"/>
</dbReference>
<dbReference type="InterPro" id="IPR006089">
    <property type="entry name" value="Acyl-CoA_DH_CS"/>
</dbReference>
<comment type="similarity">
    <text evidence="2 5">Belongs to the acyl-CoA dehydrogenase family.</text>
</comment>
<dbReference type="OrthoDB" id="10251155at2759"/>
<evidence type="ECO:0000313" key="9">
    <source>
        <dbReference type="EMBL" id="KZO93316.1"/>
    </source>
</evidence>
<evidence type="ECO:0000259" key="6">
    <source>
        <dbReference type="Pfam" id="PF00441"/>
    </source>
</evidence>
<comment type="cofactor">
    <cofactor evidence="1 5">
        <name>FAD</name>
        <dbReference type="ChEBI" id="CHEBI:57692"/>
    </cofactor>
</comment>
<dbReference type="Gene3D" id="2.40.110.20">
    <property type="match status" value="1"/>
</dbReference>
<dbReference type="InterPro" id="IPR041504">
    <property type="entry name" value="AidB_N"/>
</dbReference>
<evidence type="ECO:0000256" key="1">
    <source>
        <dbReference type="ARBA" id="ARBA00001974"/>
    </source>
</evidence>
<dbReference type="InterPro" id="IPR009100">
    <property type="entry name" value="AcylCoA_DH/oxidase_NM_dom_sf"/>
</dbReference>
<sequence>MRVEDGFQQERYTLPKDIYAATRSLNALLRRILPQPVLETVETDLHRFSKRIANGVGWLADGPNHEPRLVQYDHFGRRVDRLETSEGWRKLKEIAAEEGIVGIAYERQTGEYARVHQFSKIYLWVGDSRVVGCPMSMTDGAARGQYGTPEMKNAVLPRLVTRDASKAWTAGQFMTEKPGGSDVSRTETVAVRPPAQSGVVKPGDLYILDGFKWFSSATDGNVALSLARTDGEGSGGLSLFLLPLKSRSFLPGSSPSPNGVHVHRLKNKIGTKAVPTAELSITGAHGYLVGELGAGVRSIATVLNITRMHSAFHAVGSVGRALMIATAYADVRQVLDHTTGKYVLLRDLPIHTNLLADTALLHHALLHLLVPISLLLGKSEMGSSTSSEESRLRLLTPIVKAYAGVRASKAVQDCIEALGGLGYMEEEPLSRLMRDSLVERIWEGTSSVLALDVCVSQLSRVALANLGQWATGVLNASQLNPSVDILASHLRTISLATHAIARGPTDPRLPRALLECLGHTTAALGMVEQTNWATLTPGEDAELEWEFLRRWVKGGEGCAKELGRLAEGGDGEELRLERELVYGKARL</sequence>
<dbReference type="SUPFAM" id="SSF56645">
    <property type="entry name" value="Acyl-CoA dehydrogenase NM domain-like"/>
    <property type="match status" value="1"/>
</dbReference>
<evidence type="ECO:0000259" key="7">
    <source>
        <dbReference type="Pfam" id="PF02770"/>
    </source>
</evidence>
<dbReference type="GO" id="GO:0003995">
    <property type="term" value="F:acyl-CoA dehydrogenase activity"/>
    <property type="evidence" value="ECO:0007669"/>
    <property type="project" value="InterPro"/>
</dbReference>
<dbReference type="InterPro" id="IPR006091">
    <property type="entry name" value="Acyl-CoA_Oxase/DH_mid-dom"/>
</dbReference>
<dbReference type="EMBL" id="KV417302">
    <property type="protein sequence ID" value="KZO93316.1"/>
    <property type="molecule type" value="Genomic_DNA"/>
</dbReference>
<keyword evidence="4 5" id="KW-0274">FAD</keyword>
<keyword evidence="3 5" id="KW-0285">Flavoprotein</keyword>
<accession>A0A167J7G9</accession>
<feature type="domain" description="Adaptive response protein AidB N-terminal" evidence="8">
    <location>
        <begin position="24"/>
        <end position="162"/>
    </location>
</feature>
<dbReference type="Gene3D" id="6.10.250.600">
    <property type="match status" value="1"/>
</dbReference>
<organism evidence="9 10">
    <name type="scientific">Calocera viscosa (strain TUFC12733)</name>
    <dbReference type="NCBI Taxonomy" id="1330018"/>
    <lineage>
        <taxon>Eukaryota</taxon>
        <taxon>Fungi</taxon>
        <taxon>Dikarya</taxon>
        <taxon>Basidiomycota</taxon>
        <taxon>Agaricomycotina</taxon>
        <taxon>Dacrymycetes</taxon>
        <taxon>Dacrymycetales</taxon>
        <taxon>Dacrymycetaceae</taxon>
        <taxon>Calocera</taxon>
    </lineage>
</organism>
<evidence type="ECO:0000313" key="10">
    <source>
        <dbReference type="Proteomes" id="UP000076738"/>
    </source>
</evidence>
<dbReference type="InterPro" id="IPR036250">
    <property type="entry name" value="AcylCo_DH-like_C"/>
</dbReference>
<dbReference type="InterPro" id="IPR052904">
    <property type="entry name" value="Acyl-CoA_dehydrogenase-like"/>
</dbReference>
<dbReference type="AlphaFoldDB" id="A0A167J7G9"/>
<dbReference type="Pfam" id="PF00441">
    <property type="entry name" value="Acyl-CoA_dh_1"/>
    <property type="match status" value="1"/>
</dbReference>
<proteinExistence type="inferred from homology"/>
<dbReference type="STRING" id="1330018.A0A167J7G9"/>
<evidence type="ECO:0000256" key="3">
    <source>
        <dbReference type="ARBA" id="ARBA00022630"/>
    </source>
</evidence>
<dbReference type="InterPro" id="IPR009075">
    <property type="entry name" value="AcylCo_DH/oxidase_C"/>
</dbReference>
<dbReference type="Pfam" id="PF18158">
    <property type="entry name" value="AidB_N"/>
    <property type="match status" value="1"/>
</dbReference>
<feature type="domain" description="Acyl-CoA dehydrogenase/oxidase C-terminal" evidence="6">
    <location>
        <begin position="293"/>
        <end position="451"/>
    </location>
</feature>
<dbReference type="Gene3D" id="1.20.140.10">
    <property type="entry name" value="Butyryl-CoA Dehydrogenase, subunit A, domain 3"/>
    <property type="match status" value="1"/>
</dbReference>
<dbReference type="Pfam" id="PF02770">
    <property type="entry name" value="Acyl-CoA_dh_M"/>
    <property type="match status" value="1"/>
</dbReference>
<gene>
    <name evidence="9" type="ORF">CALVIDRAFT_485995</name>
</gene>
<evidence type="ECO:0000259" key="8">
    <source>
        <dbReference type="Pfam" id="PF18158"/>
    </source>
</evidence>
<reference evidence="9 10" key="1">
    <citation type="journal article" date="2016" name="Mol. Biol. Evol.">
        <title>Comparative Genomics of Early-Diverging Mushroom-Forming Fungi Provides Insights into the Origins of Lignocellulose Decay Capabilities.</title>
        <authorList>
            <person name="Nagy L.G."/>
            <person name="Riley R."/>
            <person name="Tritt A."/>
            <person name="Adam C."/>
            <person name="Daum C."/>
            <person name="Floudas D."/>
            <person name="Sun H."/>
            <person name="Yadav J.S."/>
            <person name="Pangilinan J."/>
            <person name="Larsson K.H."/>
            <person name="Matsuura K."/>
            <person name="Barry K."/>
            <person name="Labutti K."/>
            <person name="Kuo R."/>
            <person name="Ohm R.A."/>
            <person name="Bhattacharya S.S."/>
            <person name="Shirouzu T."/>
            <person name="Yoshinaga Y."/>
            <person name="Martin F.M."/>
            <person name="Grigoriev I.V."/>
            <person name="Hibbett D.S."/>
        </authorList>
    </citation>
    <scope>NUCLEOTIDE SEQUENCE [LARGE SCALE GENOMIC DNA]</scope>
    <source>
        <strain evidence="9 10">TUFC12733</strain>
    </source>
</reference>
<feature type="domain" description="Acyl-CoA oxidase/dehydrogenase middle" evidence="7">
    <location>
        <begin position="173"/>
        <end position="282"/>
    </location>
</feature>
<keyword evidence="10" id="KW-1185">Reference proteome</keyword>
<evidence type="ECO:0000256" key="2">
    <source>
        <dbReference type="ARBA" id="ARBA00009347"/>
    </source>
</evidence>
<keyword evidence="5" id="KW-0560">Oxidoreductase</keyword>
<protein>
    <submittedName>
        <fullName evidence="9">Acyl-CoA dehydrogenase/oxidase C-terminal</fullName>
    </submittedName>
</protein>
<dbReference type="Proteomes" id="UP000076738">
    <property type="component" value="Unassembled WGS sequence"/>
</dbReference>
<name>A0A167J7G9_CALVF</name>
<evidence type="ECO:0000256" key="4">
    <source>
        <dbReference type="ARBA" id="ARBA00022827"/>
    </source>
</evidence>